<sequence>MENPMPRISYGFVNAEVNGSLLWNKTYENAYQGTYALDETNGAPNPCDRSTFLCSELYNENSYLRQSFLLYKFPLQKGRYKILPYEYNKCDEKEPVCANFYTWTSDGDVLGDNYKVLTNANNFLEIESYDSKTKELKASFEVTFVLESQGSSHVLKDTLHFKNGKIHTKIIPKRKR</sequence>
<reference evidence="1" key="1">
    <citation type="submission" date="2021-12" db="EMBL/GenBank/DDBJ databases">
        <title>Novel species in genus Dyadobacter.</title>
        <authorList>
            <person name="Ma C."/>
        </authorList>
    </citation>
    <scope>NUCLEOTIDE SEQUENCE</scope>
    <source>
        <strain evidence="1">LJ419</strain>
    </source>
</reference>
<protein>
    <submittedName>
        <fullName evidence="1">Uncharacterized protein</fullName>
    </submittedName>
</protein>
<dbReference type="RefSeq" id="WP_234655283.1">
    <property type="nucleotide sequence ID" value="NZ_CP094997.1"/>
</dbReference>
<comment type="caution">
    <text evidence="1">The sequence shown here is derived from an EMBL/GenBank/DDBJ whole genome shotgun (WGS) entry which is preliminary data.</text>
</comment>
<dbReference type="AlphaFoldDB" id="A0A9X1PIN0"/>
<gene>
    <name evidence="1" type="ORF">LXM26_11360</name>
</gene>
<accession>A0A9X1PIN0</accession>
<organism evidence="1 2">
    <name type="scientific">Dyadobacter chenwenxiniae</name>
    <dbReference type="NCBI Taxonomy" id="2906456"/>
    <lineage>
        <taxon>Bacteria</taxon>
        <taxon>Pseudomonadati</taxon>
        <taxon>Bacteroidota</taxon>
        <taxon>Cytophagia</taxon>
        <taxon>Cytophagales</taxon>
        <taxon>Spirosomataceae</taxon>
        <taxon>Dyadobacter</taxon>
    </lineage>
</organism>
<evidence type="ECO:0000313" key="2">
    <source>
        <dbReference type="Proteomes" id="UP001139000"/>
    </source>
</evidence>
<name>A0A9X1PIN0_9BACT</name>
<dbReference type="Proteomes" id="UP001139000">
    <property type="component" value="Unassembled WGS sequence"/>
</dbReference>
<proteinExistence type="predicted"/>
<keyword evidence="2" id="KW-1185">Reference proteome</keyword>
<evidence type="ECO:0000313" key="1">
    <source>
        <dbReference type="EMBL" id="MCF0062092.1"/>
    </source>
</evidence>
<dbReference type="EMBL" id="JAJTTC010000001">
    <property type="protein sequence ID" value="MCF0062092.1"/>
    <property type="molecule type" value="Genomic_DNA"/>
</dbReference>